<gene>
    <name evidence="1" type="ORF">SACC_19910</name>
</gene>
<evidence type="ECO:0000313" key="2">
    <source>
        <dbReference type="Proteomes" id="UP001319921"/>
    </source>
</evidence>
<dbReference type="Proteomes" id="UP001319921">
    <property type="component" value="Chromosome"/>
</dbReference>
<evidence type="ECO:0000313" key="1">
    <source>
        <dbReference type="EMBL" id="BDB98974.1"/>
    </source>
</evidence>
<dbReference type="EMBL" id="AP025226">
    <property type="protein sequence ID" value="BDB98974.1"/>
    <property type="molecule type" value="Genomic_DNA"/>
</dbReference>
<dbReference type="RefSeq" id="WP_229569332.1">
    <property type="nucleotide sequence ID" value="NZ_AP025226.1"/>
</dbReference>
<sequence length="129" mass="15482">MEEELQHALSSLKRNKNKENVISFLKLIRKYFPPSDDFSITLWKSGIYEYVLDRRGIAMLRVAEDEYLPYMSAYEKRLDFFQIPENLINNFDWKSVLKQLRDIVLEYSKRDKNFVKIAEILNDVILKNI</sequence>
<reference evidence="1 2" key="1">
    <citation type="journal article" date="2022" name="Microbiol. Resour. Announc.">
        <title>Complete Genome Sequence of the Hyperthermophilic and Acidophilic Archaeon Saccharolobus caldissimus Strain HS-3T.</title>
        <authorList>
            <person name="Sakai H.D."/>
            <person name="Kurosawa N."/>
        </authorList>
    </citation>
    <scope>NUCLEOTIDE SEQUENCE [LARGE SCALE GENOMIC DNA]</scope>
    <source>
        <strain evidence="1 2">JCM32116</strain>
    </source>
</reference>
<protein>
    <submittedName>
        <fullName evidence="1">Uncharacterized protein</fullName>
    </submittedName>
</protein>
<dbReference type="KEGG" id="scas:SACC_19910"/>
<name>A0AAQ4CT43_9CREN</name>
<dbReference type="AlphaFoldDB" id="A0AAQ4CT43"/>
<dbReference type="GeneID" id="68866723"/>
<accession>A0AAQ4CT43</accession>
<keyword evidence="2" id="KW-1185">Reference proteome</keyword>
<organism evidence="1 2">
    <name type="scientific">Saccharolobus caldissimus</name>
    <dbReference type="NCBI Taxonomy" id="1702097"/>
    <lineage>
        <taxon>Archaea</taxon>
        <taxon>Thermoproteota</taxon>
        <taxon>Thermoprotei</taxon>
        <taxon>Sulfolobales</taxon>
        <taxon>Sulfolobaceae</taxon>
        <taxon>Saccharolobus</taxon>
    </lineage>
</organism>
<proteinExistence type="predicted"/>